<evidence type="ECO:0000313" key="5">
    <source>
        <dbReference type="Proteomes" id="UP000222542"/>
    </source>
</evidence>
<sequence length="393" mass="44650">MKLPDPPLPSYTFTIYHRDIFEKSNFKNYDSLLESRLARCHARARYLTLAHESKNGSLGGDMLELVPKSTDTYNNGEYVASFLIGSQMIKNYLLVDTGSDLLWWQCGPCEANKCYYQHQPLYNSTASKTFRKVDCDQHGFKCKTDDPHFYCNLQSFECKYDVEYTDGSSVKGFIADDVISFVLDNRPIRVMFGCSKDQTGHFLASFSGVVGLGRDVSRGYSLPSQFGGNLMSMCLPSVLSGKGSVLSFHTTKFPRATSAKLLPNHVWPSCYYVNLYKIFVNKKEVSVDPSWWNFKPDMTGGVIVDTGTTLTRFPTDFYIIFRTIFRSEVRDIPMFEYPAEPFDTCYANPDNIELHFPIVKLYFGSVDSSHELVLAQERVVLKIHGLYCLAFIG</sequence>
<keyword evidence="5" id="KW-1185">Reference proteome</keyword>
<feature type="active site" evidence="2">
    <location>
        <position position="305"/>
    </location>
</feature>
<reference evidence="4 5" key="2">
    <citation type="journal article" date="2017" name="Genome Biol.">
        <title>New reference genome sequences of hot pepper reveal the massive evolution of plant disease-resistance genes by retroduplication.</title>
        <authorList>
            <person name="Kim S."/>
            <person name="Park J."/>
            <person name="Yeom S.I."/>
            <person name="Kim Y.M."/>
            <person name="Seo E."/>
            <person name="Kim K.T."/>
            <person name="Kim M.S."/>
            <person name="Lee J.M."/>
            <person name="Cheong K."/>
            <person name="Shin H.S."/>
            <person name="Kim S.B."/>
            <person name="Han K."/>
            <person name="Lee J."/>
            <person name="Park M."/>
            <person name="Lee H.A."/>
            <person name="Lee H.Y."/>
            <person name="Lee Y."/>
            <person name="Oh S."/>
            <person name="Lee J.H."/>
            <person name="Choi E."/>
            <person name="Choi E."/>
            <person name="Lee S.E."/>
            <person name="Jeon J."/>
            <person name="Kim H."/>
            <person name="Choi G."/>
            <person name="Song H."/>
            <person name="Lee J."/>
            <person name="Lee S.C."/>
            <person name="Kwon J.K."/>
            <person name="Lee H.Y."/>
            <person name="Koo N."/>
            <person name="Hong Y."/>
            <person name="Kim R.W."/>
            <person name="Kang W.H."/>
            <person name="Huh J.H."/>
            <person name="Kang B.C."/>
            <person name="Yang T.J."/>
            <person name="Lee Y.H."/>
            <person name="Bennetzen J.L."/>
            <person name="Choi D."/>
        </authorList>
    </citation>
    <scope>NUCLEOTIDE SEQUENCE [LARGE SCALE GENOMIC DNA]</scope>
    <source>
        <strain evidence="5">cv. CM334</strain>
    </source>
</reference>
<feature type="active site" evidence="2">
    <location>
        <position position="96"/>
    </location>
</feature>
<comment type="caution">
    <text evidence="4">The sequence shown here is derived from an EMBL/GenBank/DDBJ whole genome shotgun (WGS) entry which is preliminary data.</text>
</comment>
<evidence type="ECO:0000256" key="2">
    <source>
        <dbReference type="PIRSR" id="PIRSR601461-1"/>
    </source>
</evidence>
<dbReference type="PROSITE" id="PS00141">
    <property type="entry name" value="ASP_PROTEASE"/>
    <property type="match status" value="1"/>
</dbReference>
<gene>
    <name evidence="4" type="ORF">T459_18631</name>
</gene>
<dbReference type="EMBL" id="AYRZ02000007">
    <property type="protein sequence ID" value="PHT75109.1"/>
    <property type="molecule type" value="Genomic_DNA"/>
</dbReference>
<dbReference type="Gene3D" id="2.40.70.10">
    <property type="entry name" value="Acid Proteases"/>
    <property type="match status" value="2"/>
</dbReference>
<proteinExistence type="inferred from homology"/>
<dbReference type="Gramene" id="PHT75109">
    <property type="protein sequence ID" value="PHT75109"/>
    <property type="gene ID" value="T459_18631"/>
</dbReference>
<reference evidence="4 5" key="1">
    <citation type="journal article" date="2014" name="Nat. Genet.">
        <title>Genome sequence of the hot pepper provides insights into the evolution of pungency in Capsicum species.</title>
        <authorList>
            <person name="Kim S."/>
            <person name="Park M."/>
            <person name="Yeom S.I."/>
            <person name="Kim Y.M."/>
            <person name="Lee J.M."/>
            <person name="Lee H.A."/>
            <person name="Seo E."/>
            <person name="Choi J."/>
            <person name="Cheong K."/>
            <person name="Kim K.T."/>
            <person name="Jung K."/>
            <person name="Lee G.W."/>
            <person name="Oh S.K."/>
            <person name="Bae C."/>
            <person name="Kim S.B."/>
            <person name="Lee H.Y."/>
            <person name="Kim S.Y."/>
            <person name="Kim M.S."/>
            <person name="Kang B.C."/>
            <person name="Jo Y.D."/>
            <person name="Yang H.B."/>
            <person name="Jeong H.J."/>
            <person name="Kang W.H."/>
            <person name="Kwon J.K."/>
            <person name="Shin C."/>
            <person name="Lim J.Y."/>
            <person name="Park J.H."/>
            <person name="Huh J.H."/>
            <person name="Kim J.S."/>
            <person name="Kim B.D."/>
            <person name="Cohen O."/>
            <person name="Paran I."/>
            <person name="Suh M.C."/>
            <person name="Lee S.B."/>
            <person name="Kim Y.K."/>
            <person name="Shin Y."/>
            <person name="Noh S.J."/>
            <person name="Park J."/>
            <person name="Seo Y.S."/>
            <person name="Kwon S.Y."/>
            <person name="Kim H.A."/>
            <person name="Park J.M."/>
            <person name="Kim H.J."/>
            <person name="Choi S.B."/>
            <person name="Bosland P.W."/>
            <person name="Reeves G."/>
            <person name="Jo S.H."/>
            <person name="Lee B.W."/>
            <person name="Cho H.T."/>
            <person name="Choi H.S."/>
            <person name="Lee M.S."/>
            <person name="Yu Y."/>
            <person name="Do Choi Y."/>
            <person name="Park B.S."/>
            <person name="van Deynze A."/>
            <person name="Ashrafi H."/>
            <person name="Hill T."/>
            <person name="Kim W.T."/>
            <person name="Pai H.S."/>
            <person name="Ahn H.K."/>
            <person name="Yeam I."/>
            <person name="Giovannoni J.J."/>
            <person name="Rose J.K."/>
            <person name="Sorensen I."/>
            <person name="Lee S.J."/>
            <person name="Kim R.W."/>
            <person name="Choi I.Y."/>
            <person name="Choi B.S."/>
            <person name="Lim J.S."/>
            <person name="Lee Y.H."/>
            <person name="Choi D."/>
        </authorList>
    </citation>
    <scope>NUCLEOTIDE SEQUENCE [LARGE SCALE GENOMIC DNA]</scope>
    <source>
        <strain evidence="5">cv. CM334</strain>
    </source>
</reference>
<organism evidence="4 5">
    <name type="scientific">Capsicum annuum</name>
    <name type="common">Capsicum pepper</name>
    <dbReference type="NCBI Taxonomy" id="4072"/>
    <lineage>
        <taxon>Eukaryota</taxon>
        <taxon>Viridiplantae</taxon>
        <taxon>Streptophyta</taxon>
        <taxon>Embryophyta</taxon>
        <taxon>Tracheophyta</taxon>
        <taxon>Spermatophyta</taxon>
        <taxon>Magnoliopsida</taxon>
        <taxon>eudicotyledons</taxon>
        <taxon>Gunneridae</taxon>
        <taxon>Pentapetalae</taxon>
        <taxon>asterids</taxon>
        <taxon>lamiids</taxon>
        <taxon>Solanales</taxon>
        <taxon>Solanaceae</taxon>
        <taxon>Solanoideae</taxon>
        <taxon>Capsiceae</taxon>
        <taxon>Capsicum</taxon>
    </lineage>
</organism>
<dbReference type="PANTHER" id="PTHR13683:SF891">
    <property type="entry name" value="PROTEIN ASPARTIC PROTEASE IN GUARD CELL 2-LIKE"/>
    <property type="match status" value="1"/>
</dbReference>
<dbReference type="Pfam" id="PF14541">
    <property type="entry name" value="TAXi_C"/>
    <property type="match status" value="1"/>
</dbReference>
<name>A0A1U8HCU1_CAPAN</name>
<dbReference type="InterPro" id="IPR032799">
    <property type="entry name" value="TAXi_C"/>
</dbReference>
<dbReference type="AlphaFoldDB" id="A0A1U8HCU1"/>
<dbReference type="PANTHER" id="PTHR13683">
    <property type="entry name" value="ASPARTYL PROTEASES"/>
    <property type="match status" value="1"/>
</dbReference>
<dbReference type="InterPro" id="IPR001969">
    <property type="entry name" value="Aspartic_peptidase_AS"/>
</dbReference>
<dbReference type="GO" id="GO:0004190">
    <property type="term" value="F:aspartic-type endopeptidase activity"/>
    <property type="evidence" value="ECO:0007669"/>
    <property type="project" value="InterPro"/>
</dbReference>
<dbReference type="Pfam" id="PF14543">
    <property type="entry name" value="TAXi_N"/>
    <property type="match status" value="1"/>
</dbReference>
<dbReference type="InterPro" id="IPR032861">
    <property type="entry name" value="TAXi_N"/>
</dbReference>
<accession>A0A1U8HCU1</accession>
<dbReference type="InterPro" id="IPR021109">
    <property type="entry name" value="Peptidase_aspartic_dom_sf"/>
</dbReference>
<dbReference type="Proteomes" id="UP000222542">
    <property type="component" value="Unassembled WGS sequence"/>
</dbReference>
<dbReference type="OMA" id="IIRTGHY"/>
<dbReference type="GO" id="GO:0006508">
    <property type="term" value="P:proteolysis"/>
    <property type="evidence" value="ECO:0007669"/>
    <property type="project" value="InterPro"/>
</dbReference>
<protein>
    <recommendedName>
        <fullName evidence="3">Peptidase A1 domain-containing protein</fullName>
    </recommendedName>
</protein>
<evidence type="ECO:0000313" key="4">
    <source>
        <dbReference type="EMBL" id="PHT75109.1"/>
    </source>
</evidence>
<dbReference type="SUPFAM" id="SSF50630">
    <property type="entry name" value="Acid proteases"/>
    <property type="match status" value="1"/>
</dbReference>
<dbReference type="InterPro" id="IPR033121">
    <property type="entry name" value="PEPTIDASE_A1"/>
</dbReference>
<dbReference type="InterPro" id="IPR001461">
    <property type="entry name" value="Aspartic_peptidase_A1"/>
</dbReference>
<comment type="similarity">
    <text evidence="1">Belongs to the peptidase A1 family.</text>
</comment>
<feature type="domain" description="Peptidase A1" evidence="3">
    <location>
        <begin position="78"/>
        <end position="393"/>
    </location>
</feature>
<dbReference type="PROSITE" id="PS51767">
    <property type="entry name" value="PEPTIDASE_A1"/>
    <property type="match status" value="1"/>
</dbReference>
<evidence type="ECO:0000259" key="3">
    <source>
        <dbReference type="PROSITE" id="PS51767"/>
    </source>
</evidence>
<evidence type="ECO:0000256" key="1">
    <source>
        <dbReference type="ARBA" id="ARBA00007447"/>
    </source>
</evidence>